<dbReference type="PRINTS" id="PR00919">
    <property type="entry name" value="THERMOPTASE"/>
</dbReference>
<dbReference type="InterPro" id="IPR000787">
    <property type="entry name" value="Peptidase_M29"/>
</dbReference>
<dbReference type="GO" id="GO:0006508">
    <property type="term" value="P:proteolysis"/>
    <property type="evidence" value="ECO:0007669"/>
    <property type="project" value="InterPro"/>
</dbReference>
<dbReference type="EMBL" id="VSSQ01067666">
    <property type="protein sequence ID" value="MPN20013.1"/>
    <property type="molecule type" value="Genomic_DNA"/>
</dbReference>
<accession>A0A645G7V9</accession>
<keyword evidence="1" id="KW-0031">Aminopeptidase</keyword>
<keyword evidence="1" id="KW-0378">Hydrolase</keyword>
<comment type="caution">
    <text evidence="1">The sequence shown here is derived from an EMBL/GenBank/DDBJ whole genome shotgun (WGS) entry which is preliminary data.</text>
</comment>
<organism evidence="1">
    <name type="scientific">bioreactor metagenome</name>
    <dbReference type="NCBI Taxonomy" id="1076179"/>
    <lineage>
        <taxon>unclassified sequences</taxon>
        <taxon>metagenomes</taxon>
        <taxon>ecological metagenomes</taxon>
    </lineage>
</organism>
<dbReference type="GO" id="GO:0004177">
    <property type="term" value="F:aminopeptidase activity"/>
    <property type="evidence" value="ECO:0007669"/>
    <property type="project" value="UniProtKB-KW"/>
</dbReference>
<sequence length="48" mass="5262">MTQEELLAHGVNHSVVHEDVMIGAEDLRITGTTRTGETVPIFENGVWA</sequence>
<dbReference type="AlphaFoldDB" id="A0A645G7V9"/>
<name>A0A645G7V9_9ZZZZ</name>
<gene>
    <name evidence="1" type="ORF">SDC9_167389</name>
</gene>
<dbReference type="SUPFAM" id="SSF144052">
    <property type="entry name" value="Thermophilic metalloprotease-like"/>
    <property type="match status" value="1"/>
</dbReference>
<protein>
    <submittedName>
        <fullName evidence="1">Aminopeptidase 2</fullName>
        <ecNumber evidence="1">3.4.11.-</ecNumber>
    </submittedName>
</protein>
<dbReference type="EC" id="3.4.11.-" evidence="1"/>
<keyword evidence="1" id="KW-0645">Protease</keyword>
<proteinExistence type="predicted"/>
<reference evidence="1" key="1">
    <citation type="submission" date="2019-08" db="EMBL/GenBank/DDBJ databases">
        <authorList>
            <person name="Kucharzyk K."/>
            <person name="Murdoch R.W."/>
            <person name="Higgins S."/>
            <person name="Loffler F."/>
        </authorList>
    </citation>
    <scope>NUCLEOTIDE SEQUENCE</scope>
</reference>
<evidence type="ECO:0000313" key="1">
    <source>
        <dbReference type="EMBL" id="MPN20013.1"/>
    </source>
</evidence>
<dbReference type="Pfam" id="PF02073">
    <property type="entry name" value="Peptidase_M29"/>
    <property type="match status" value="1"/>
</dbReference>